<feature type="region of interest" description="Disordered" evidence="2">
    <location>
        <begin position="244"/>
        <end position="299"/>
    </location>
</feature>
<evidence type="ECO:0000256" key="2">
    <source>
        <dbReference type="SAM" id="MobiDB-lite"/>
    </source>
</evidence>
<protein>
    <submittedName>
        <fullName evidence="3">Uncharacterized protein</fullName>
    </submittedName>
</protein>
<comment type="caution">
    <text evidence="3">The sequence shown here is derived from an EMBL/GenBank/DDBJ whole genome shotgun (WGS) entry which is preliminary data.</text>
</comment>
<feature type="compositionally biased region" description="Low complexity" evidence="2">
    <location>
        <begin position="139"/>
        <end position="172"/>
    </location>
</feature>
<dbReference type="Proteomes" id="UP000245609">
    <property type="component" value="Unassembled WGS sequence"/>
</dbReference>
<evidence type="ECO:0000256" key="1">
    <source>
        <dbReference type="SAM" id="Coils"/>
    </source>
</evidence>
<evidence type="ECO:0000313" key="4">
    <source>
        <dbReference type="EMBL" id="PVV04816.1"/>
    </source>
</evidence>
<feature type="compositionally biased region" description="Polar residues" evidence="2">
    <location>
        <begin position="863"/>
        <end position="873"/>
    </location>
</feature>
<reference evidence="3 5" key="1">
    <citation type="journal article" date="2018" name="MBio">
        <title>Comparative Genomics Reveals the Core Gene Toolbox for the Fungus-Insect Symbiosis.</title>
        <authorList>
            <person name="Wang Y."/>
            <person name="Stata M."/>
            <person name="Wang W."/>
            <person name="Stajich J.E."/>
            <person name="White M.M."/>
            <person name="Moncalvo J.M."/>
        </authorList>
    </citation>
    <scope>NUCLEOTIDE SEQUENCE [LARGE SCALE GENOMIC DNA]</scope>
    <source>
        <strain evidence="3 5">SC-DP-2</strain>
    </source>
</reference>
<dbReference type="OrthoDB" id="2555519at2759"/>
<feature type="compositionally biased region" description="Low complexity" evidence="2">
    <location>
        <begin position="345"/>
        <end position="363"/>
    </location>
</feature>
<organism evidence="3 5">
    <name type="scientific">Smittium megazygosporum</name>
    <dbReference type="NCBI Taxonomy" id="133381"/>
    <lineage>
        <taxon>Eukaryota</taxon>
        <taxon>Fungi</taxon>
        <taxon>Fungi incertae sedis</taxon>
        <taxon>Zoopagomycota</taxon>
        <taxon>Kickxellomycotina</taxon>
        <taxon>Harpellomycetes</taxon>
        <taxon>Harpellales</taxon>
        <taxon>Legeriomycetaceae</taxon>
        <taxon>Smittium</taxon>
    </lineage>
</organism>
<dbReference type="AlphaFoldDB" id="A0A2T9ZDV5"/>
<gene>
    <name evidence="4" type="ORF">BB560_000671</name>
    <name evidence="3" type="ORF">BB560_002737</name>
</gene>
<feature type="coiled-coil region" evidence="1">
    <location>
        <begin position="501"/>
        <end position="542"/>
    </location>
</feature>
<feature type="compositionally biased region" description="Polar residues" evidence="2">
    <location>
        <begin position="185"/>
        <end position="218"/>
    </location>
</feature>
<accession>A0A2T9ZDV5</accession>
<name>A0A2T9ZDV5_9FUNG</name>
<keyword evidence="1" id="KW-0175">Coiled coil</keyword>
<feature type="compositionally biased region" description="Polar residues" evidence="2">
    <location>
        <begin position="244"/>
        <end position="285"/>
    </location>
</feature>
<feature type="compositionally biased region" description="Polar residues" evidence="2">
    <location>
        <begin position="799"/>
        <end position="846"/>
    </location>
</feature>
<feature type="region of interest" description="Disordered" evidence="2">
    <location>
        <begin position="741"/>
        <end position="774"/>
    </location>
</feature>
<evidence type="ECO:0000313" key="3">
    <source>
        <dbReference type="EMBL" id="PVV02794.1"/>
    </source>
</evidence>
<feature type="compositionally biased region" description="Polar residues" evidence="2">
    <location>
        <begin position="883"/>
        <end position="893"/>
    </location>
</feature>
<feature type="compositionally biased region" description="Polar residues" evidence="2">
    <location>
        <begin position="91"/>
        <end position="102"/>
    </location>
</feature>
<feature type="compositionally biased region" description="Polar residues" evidence="2">
    <location>
        <begin position="741"/>
        <end position="770"/>
    </location>
</feature>
<dbReference type="EMBL" id="MBFS01000330">
    <property type="protein sequence ID" value="PVV02794.1"/>
    <property type="molecule type" value="Genomic_DNA"/>
</dbReference>
<sequence length="916" mass="101309">MKPSENKLRAKNIIFPSNSRSNPTGTRPQSQNRPSMSRESPSLRNYTNNSHTPLNRSIDPHNSNSPNVLPLNSYTNLTHSPIGFPPDFEHTSNSNQNMTPAQRTPRPRVLSTTIPNSASQKNVNMQFQTPGVNAPLQRSISSLQRQSLASIHQDSSISPKSPIPPSSNAKNSRPLSFDQKGRTVHPSNFNNPLKRLNTANKQPSSPLHFPNSENSSLRSDSKTADSYKAFSNSFSNLNLYSNTSVSDPKTPLSPNTNNYLPSPPYGSNQQATPSNPGRTVSSRNGHTVPDPLSRSNSRIEPRELYSPLSYNNQLSSISPTSQNLLDSEKINLIKQRVKQLNSGISSAVSPNSVSHPNPSSSVSLFQEPAPRSVSRNASRVDKNSFIQSFQAKYSSGAGLTGSQLINPKLRTITPFSASSVENLDSNAYFSDNVDQALSNRTSRMSNAVDSNTSSNISNRASESDPSFNQQDLINIRPNLTTSFELDGDSIEAAEARVSRKIMDLEITKKSLLNLNSSLESQLKNQMKYVSHLENKIKNSQQEKLVYIYSDEHLEQDPDQVLEKAVKEDLDFQRMMSTLENLISKTEEAIVYKSEHVAKVISLKDNKDLEDVLEDKIRLNDPLSLQHRQKKLSSLNQISSLLTIDTQMDNNDVLGTAPPSAHINPRTPKSNYQLELPQDGFIENILHEKEILASKLKLCHDLVLQLAGSAPNNNNSLIEKLRSNSEIDVNSKLVFDSNVFDYSQSPSKKSGNSDANNTNQTRLRMSSQMEFNTPAVVSRKKTIDNISPSLVSGANKMLQNSNTQRQAGIKGNNPQIQPRRINSMTSPTSLNKSRNSSISAGLSNRNPSFDGKKAFSPGAKYENESTSKQSQFNTPPEKKRLRSDTQAQAANPDSLNAIEPQLQSFRTTLSQLQNLFS</sequence>
<feature type="region of interest" description="Disordered" evidence="2">
    <location>
        <begin position="442"/>
        <end position="467"/>
    </location>
</feature>
<dbReference type="STRING" id="133381.A0A2T9ZDV5"/>
<feature type="region of interest" description="Disordered" evidence="2">
    <location>
        <begin position="799"/>
        <end position="894"/>
    </location>
</feature>
<evidence type="ECO:0000313" key="5">
    <source>
        <dbReference type="Proteomes" id="UP000245609"/>
    </source>
</evidence>
<feature type="compositionally biased region" description="Low complexity" evidence="2">
    <location>
        <begin position="62"/>
        <end position="73"/>
    </location>
</feature>
<feature type="compositionally biased region" description="Polar residues" evidence="2">
    <location>
        <begin position="15"/>
        <end position="55"/>
    </location>
</feature>
<dbReference type="EMBL" id="MBFS01000075">
    <property type="protein sequence ID" value="PVV04816.1"/>
    <property type="molecule type" value="Genomic_DNA"/>
</dbReference>
<keyword evidence="5" id="KW-1185">Reference proteome</keyword>
<proteinExistence type="predicted"/>
<feature type="region of interest" description="Disordered" evidence="2">
    <location>
        <begin position="1"/>
        <end position="122"/>
    </location>
</feature>
<feature type="region of interest" description="Disordered" evidence="2">
    <location>
        <begin position="345"/>
        <end position="376"/>
    </location>
</feature>
<feature type="region of interest" description="Disordered" evidence="2">
    <location>
        <begin position="139"/>
        <end position="220"/>
    </location>
</feature>
<feature type="compositionally biased region" description="Polar residues" evidence="2">
    <location>
        <begin position="110"/>
        <end position="122"/>
    </location>
</feature>